<comment type="subcellular location">
    <subcellularLocation>
        <location evidence="1">Nucleus</location>
    </subcellularLocation>
</comment>
<dbReference type="Proteomes" id="UP001642464">
    <property type="component" value="Unassembled WGS sequence"/>
</dbReference>
<dbReference type="PANTHER" id="PTHR12144">
    <property type="entry name" value="NEGATIVE ELONGATION FACTOR D"/>
    <property type="match status" value="1"/>
</dbReference>
<evidence type="ECO:0000313" key="9">
    <source>
        <dbReference type="Proteomes" id="UP001642464"/>
    </source>
</evidence>
<accession>A0ABP0M0Z4</accession>
<keyword evidence="5" id="KW-0804">Transcription</keyword>
<keyword evidence="8" id="KW-0648">Protein biosynthesis</keyword>
<evidence type="ECO:0000256" key="3">
    <source>
        <dbReference type="ARBA" id="ARBA00022491"/>
    </source>
</evidence>
<comment type="caution">
    <text evidence="8">The sequence shown here is derived from an EMBL/GenBank/DDBJ whole genome shotgun (WGS) entry which is preliminary data.</text>
</comment>
<dbReference type="Pfam" id="PF04858">
    <property type="entry name" value="TH1"/>
    <property type="match status" value="1"/>
</dbReference>
<name>A0ABP0M0Z4_9DINO</name>
<keyword evidence="8" id="KW-0251">Elongation factor</keyword>
<keyword evidence="4" id="KW-0805">Transcription regulation</keyword>
<evidence type="ECO:0000256" key="4">
    <source>
        <dbReference type="ARBA" id="ARBA00023015"/>
    </source>
</evidence>
<evidence type="ECO:0000256" key="5">
    <source>
        <dbReference type="ARBA" id="ARBA00023163"/>
    </source>
</evidence>
<evidence type="ECO:0000313" key="8">
    <source>
        <dbReference type="EMBL" id="CAK9043884.1"/>
    </source>
</evidence>
<evidence type="ECO:0000256" key="7">
    <source>
        <dbReference type="SAM" id="MobiDB-lite"/>
    </source>
</evidence>
<keyword evidence="6" id="KW-0539">Nucleus</keyword>
<gene>
    <name evidence="8" type="ORF">SCF082_LOCUS25012</name>
</gene>
<keyword evidence="9" id="KW-1185">Reference proteome</keyword>
<organism evidence="8 9">
    <name type="scientific">Durusdinium trenchii</name>
    <dbReference type="NCBI Taxonomy" id="1381693"/>
    <lineage>
        <taxon>Eukaryota</taxon>
        <taxon>Sar</taxon>
        <taxon>Alveolata</taxon>
        <taxon>Dinophyceae</taxon>
        <taxon>Suessiales</taxon>
        <taxon>Symbiodiniaceae</taxon>
        <taxon>Durusdinium</taxon>
    </lineage>
</organism>
<dbReference type="PANTHER" id="PTHR12144:SF0">
    <property type="entry name" value="NEGATIVE ELONGATION FACTOR C_D"/>
    <property type="match status" value="1"/>
</dbReference>
<feature type="region of interest" description="Disordered" evidence="7">
    <location>
        <begin position="135"/>
        <end position="155"/>
    </location>
</feature>
<dbReference type="GO" id="GO:0003746">
    <property type="term" value="F:translation elongation factor activity"/>
    <property type="evidence" value="ECO:0007669"/>
    <property type="project" value="UniProtKB-KW"/>
</dbReference>
<evidence type="ECO:0000256" key="6">
    <source>
        <dbReference type="ARBA" id="ARBA00023242"/>
    </source>
</evidence>
<reference evidence="8 9" key="1">
    <citation type="submission" date="2024-02" db="EMBL/GenBank/DDBJ databases">
        <authorList>
            <person name="Chen Y."/>
            <person name="Shah S."/>
            <person name="Dougan E. K."/>
            <person name="Thang M."/>
            <person name="Chan C."/>
        </authorList>
    </citation>
    <scope>NUCLEOTIDE SEQUENCE [LARGE SCALE GENOMIC DNA]</scope>
</reference>
<dbReference type="InterPro" id="IPR006942">
    <property type="entry name" value="TH1"/>
</dbReference>
<protein>
    <submittedName>
        <fullName evidence="8">Negative elongation factor D</fullName>
    </submittedName>
</protein>
<sequence length="572" mass="64937">MAAKGIKHLELYRSDMEKSVDWIDQLLVDWMINSAKQLGFRFDFNLRKPCLEYLTMLAEQDPLVHFKVAKLLAELFTSFASAREELTFVGKALMAGNYENGHYSWWKDISSLYLPLVYPKVYLHKVYQESPLAQRAPLKAPDTPPAQRPTSASHDAWAEPEAVLQHRKSLEVPDSLLTARISALVHNFCQAATTYSRLTMSQAAAEVVELLSEKYQGTPRLCHLAAGWLTLLQGQDSAQAKCKTLRQCLGRRMVAEFSPERLDRLMELNKRRATAAWLQEFIQVEEWRQVVYELRRESRGRSSTFLSGVTHQISEDPSYKDELLREPSTSETFRLFCRHVQHLLLAIFSVARTDDTLTRQAVENFCKFSCYGRHTYVYSQGILRELIRMVPVHRRPLQCISQVLTQLQNKTDNMVLRMDLRLSPVGKYPDLSALLHSMCRFGSSPRFVATDAWGLGGPVADRAGDRAGDREGYATADGYISELTLTASIWGMPNPSELQRGESEAGGELPDPTKGVRGILESLRSPVFFEALLTRFVDPFDAQLAELSEPERHAYVREPFAAAKRRVSEPET</sequence>
<evidence type="ECO:0000256" key="2">
    <source>
        <dbReference type="ARBA" id="ARBA00005726"/>
    </source>
</evidence>
<comment type="similarity">
    <text evidence="2">Belongs to the NELF-D family.</text>
</comment>
<dbReference type="EMBL" id="CAXAMM010018668">
    <property type="protein sequence ID" value="CAK9043884.1"/>
    <property type="molecule type" value="Genomic_DNA"/>
</dbReference>
<evidence type="ECO:0000256" key="1">
    <source>
        <dbReference type="ARBA" id="ARBA00004123"/>
    </source>
</evidence>
<proteinExistence type="inferred from homology"/>
<keyword evidence="3" id="KW-0678">Repressor</keyword>